<organism evidence="1">
    <name type="scientific">marine sediment metagenome</name>
    <dbReference type="NCBI Taxonomy" id="412755"/>
    <lineage>
        <taxon>unclassified sequences</taxon>
        <taxon>metagenomes</taxon>
        <taxon>ecological metagenomes</taxon>
    </lineage>
</organism>
<protein>
    <submittedName>
        <fullName evidence="1">Uncharacterized protein</fullName>
    </submittedName>
</protein>
<sequence length="68" mass="8228">MIIIVLLNEHEQVKVSEITEIKKMIEKFFRNQKNIETIKLITQRAKDFNESIFEDEKRIICELYELLS</sequence>
<proteinExistence type="predicted"/>
<evidence type="ECO:0000313" key="1">
    <source>
        <dbReference type="EMBL" id="KKN13949.1"/>
    </source>
</evidence>
<accession>A0A0F9N7S8</accession>
<reference evidence="1" key="1">
    <citation type="journal article" date="2015" name="Nature">
        <title>Complex archaea that bridge the gap between prokaryotes and eukaryotes.</title>
        <authorList>
            <person name="Spang A."/>
            <person name="Saw J.H."/>
            <person name="Jorgensen S.L."/>
            <person name="Zaremba-Niedzwiedzka K."/>
            <person name="Martijn J."/>
            <person name="Lind A.E."/>
            <person name="van Eijk R."/>
            <person name="Schleper C."/>
            <person name="Guy L."/>
            <person name="Ettema T.J."/>
        </authorList>
    </citation>
    <scope>NUCLEOTIDE SEQUENCE</scope>
</reference>
<dbReference type="AlphaFoldDB" id="A0A0F9N7S8"/>
<dbReference type="EMBL" id="LAZR01003868">
    <property type="protein sequence ID" value="KKN13949.1"/>
    <property type="molecule type" value="Genomic_DNA"/>
</dbReference>
<gene>
    <name evidence="1" type="ORF">LCGC14_1001150</name>
</gene>
<comment type="caution">
    <text evidence="1">The sequence shown here is derived from an EMBL/GenBank/DDBJ whole genome shotgun (WGS) entry which is preliminary data.</text>
</comment>
<name>A0A0F9N7S8_9ZZZZ</name>